<dbReference type="STRING" id="1210090.GCA_001613185_03868"/>
<evidence type="ECO:0000259" key="1">
    <source>
        <dbReference type="SMART" id="SM00960"/>
    </source>
</evidence>
<accession>A0A366D6F4</accession>
<dbReference type="InterPro" id="IPR004942">
    <property type="entry name" value="Roadblock/LAMTOR2_dom"/>
</dbReference>
<dbReference type="PANTHER" id="PTHR36222:SF1">
    <property type="entry name" value="SERINE PROTEASE INHIBITOR RV3364C"/>
    <property type="match status" value="1"/>
</dbReference>
<sequence>MTTSKPRSLDWLLDDLIERLPDVRYAVVLSTDGLLLGHGSAMDRADAERFCAMASTLHGVARSAGNHFEAGGVCQTVVELDRAVLFITAAGDNACLALLTAETANMGMVAYEMNQTVQRVGAHLSVDPRPHSLDGSGFPRP</sequence>
<protein>
    <submittedName>
        <fullName evidence="2">Putative regulator of Ras-like GTPase activity (Roadblock/LC7/MglB family)</fullName>
    </submittedName>
</protein>
<organism evidence="2 3">
    <name type="scientific">Nocardia puris</name>
    <dbReference type="NCBI Taxonomy" id="208602"/>
    <lineage>
        <taxon>Bacteria</taxon>
        <taxon>Bacillati</taxon>
        <taxon>Actinomycetota</taxon>
        <taxon>Actinomycetes</taxon>
        <taxon>Mycobacteriales</taxon>
        <taxon>Nocardiaceae</taxon>
        <taxon>Nocardia</taxon>
    </lineage>
</organism>
<keyword evidence="3" id="KW-1185">Reference proteome</keyword>
<reference evidence="2 3" key="1">
    <citation type="submission" date="2018-06" db="EMBL/GenBank/DDBJ databases">
        <title>Genomic Encyclopedia of Type Strains, Phase IV (KMG-IV): sequencing the most valuable type-strain genomes for metagenomic binning, comparative biology and taxonomic classification.</title>
        <authorList>
            <person name="Goeker M."/>
        </authorList>
    </citation>
    <scope>NUCLEOTIDE SEQUENCE [LARGE SCALE GENOMIC DNA]</scope>
    <source>
        <strain evidence="2 3">DSM 44599</strain>
    </source>
</reference>
<evidence type="ECO:0000313" key="2">
    <source>
        <dbReference type="EMBL" id="RBO85617.1"/>
    </source>
</evidence>
<gene>
    <name evidence="2" type="ORF">DFR74_114160</name>
</gene>
<dbReference type="InterPro" id="IPR053141">
    <property type="entry name" value="Mycobact_SerProt_Inhib_Rv3364c"/>
</dbReference>
<dbReference type="Gene3D" id="3.30.450.30">
    <property type="entry name" value="Dynein light chain 2a, cytoplasmic"/>
    <property type="match status" value="1"/>
</dbReference>
<dbReference type="RefSeq" id="WP_067510656.1">
    <property type="nucleotide sequence ID" value="NZ_QNRE01000014.1"/>
</dbReference>
<dbReference type="Pfam" id="PF03259">
    <property type="entry name" value="Robl_LC7"/>
    <property type="match status" value="1"/>
</dbReference>
<evidence type="ECO:0000313" key="3">
    <source>
        <dbReference type="Proteomes" id="UP000252586"/>
    </source>
</evidence>
<dbReference type="SMART" id="SM00960">
    <property type="entry name" value="Robl_LC7"/>
    <property type="match status" value="1"/>
</dbReference>
<name>A0A366D6F4_9NOCA</name>
<dbReference type="SUPFAM" id="SSF103196">
    <property type="entry name" value="Roadblock/LC7 domain"/>
    <property type="match status" value="1"/>
</dbReference>
<comment type="caution">
    <text evidence="2">The sequence shown here is derived from an EMBL/GenBank/DDBJ whole genome shotgun (WGS) entry which is preliminary data.</text>
</comment>
<proteinExistence type="predicted"/>
<feature type="domain" description="Roadblock/LAMTOR2" evidence="1">
    <location>
        <begin position="10"/>
        <end position="100"/>
    </location>
</feature>
<dbReference type="Proteomes" id="UP000252586">
    <property type="component" value="Unassembled WGS sequence"/>
</dbReference>
<dbReference type="PANTHER" id="PTHR36222">
    <property type="entry name" value="SERINE PROTEASE INHIBITOR RV3364C"/>
    <property type="match status" value="1"/>
</dbReference>
<dbReference type="EMBL" id="QNRE01000014">
    <property type="protein sequence ID" value="RBO85617.1"/>
    <property type="molecule type" value="Genomic_DNA"/>
</dbReference>
<dbReference type="AlphaFoldDB" id="A0A366D6F4"/>